<dbReference type="Pfam" id="PF00013">
    <property type="entry name" value="KH_1"/>
    <property type="match status" value="3"/>
</dbReference>
<dbReference type="GO" id="GO:0010468">
    <property type="term" value="P:regulation of gene expression"/>
    <property type="evidence" value="ECO:0007669"/>
    <property type="project" value="UniProtKB-ARBA"/>
</dbReference>
<evidence type="ECO:0000256" key="3">
    <source>
        <dbReference type="ARBA" id="ARBA00022737"/>
    </source>
</evidence>
<dbReference type="FunFam" id="3.30.1370.10:FF:000022">
    <property type="entry name" value="RNA-binding protein Nova-1 isoform 1"/>
    <property type="match status" value="1"/>
</dbReference>
<protein>
    <recommendedName>
        <fullName evidence="9">K Homology domain-containing protein</fullName>
    </recommendedName>
</protein>
<dbReference type="SMART" id="SM00322">
    <property type="entry name" value="KH"/>
    <property type="match status" value="3"/>
</dbReference>
<dbReference type="InterPro" id="IPR004088">
    <property type="entry name" value="KH_dom_type_1"/>
</dbReference>
<feature type="domain" description="K Homology" evidence="9">
    <location>
        <begin position="119"/>
        <end position="191"/>
    </location>
</feature>
<dbReference type="PROSITE" id="PS50084">
    <property type="entry name" value="KH_TYPE_1"/>
    <property type="match status" value="3"/>
</dbReference>
<gene>
    <name evidence="10" type="ORF">CLODIP_2_CD12500</name>
</gene>
<dbReference type="CDD" id="cd22435">
    <property type="entry name" value="KH-I_NOVA_rpt1"/>
    <property type="match status" value="1"/>
</dbReference>
<keyword evidence="11" id="KW-1185">Reference proteome</keyword>
<keyword evidence="4 7" id="KW-0694">RNA-binding</keyword>
<keyword evidence="5" id="KW-0508">mRNA splicing</keyword>
<keyword evidence="6" id="KW-0539">Nucleus</keyword>
<comment type="caution">
    <text evidence="10">The sequence shown here is derived from an EMBL/GenBank/DDBJ whole genome shotgun (WGS) entry which is preliminary data.</text>
</comment>
<dbReference type="GO" id="GO:0006397">
    <property type="term" value="P:mRNA processing"/>
    <property type="evidence" value="ECO:0007669"/>
    <property type="project" value="UniProtKB-KW"/>
</dbReference>
<evidence type="ECO:0000256" key="7">
    <source>
        <dbReference type="PROSITE-ProRule" id="PRU00117"/>
    </source>
</evidence>
<evidence type="ECO:0000256" key="6">
    <source>
        <dbReference type="ARBA" id="ARBA00023242"/>
    </source>
</evidence>
<dbReference type="GO" id="GO:0003723">
    <property type="term" value="F:RNA binding"/>
    <property type="evidence" value="ECO:0007669"/>
    <property type="project" value="UniProtKB-UniRule"/>
</dbReference>
<keyword evidence="3" id="KW-0677">Repeat</keyword>
<dbReference type="SUPFAM" id="SSF54791">
    <property type="entry name" value="Eukaryotic type KH-domain (KH-domain type I)"/>
    <property type="match status" value="3"/>
</dbReference>
<accession>A0A8S1C262</accession>
<dbReference type="AlphaFoldDB" id="A0A8S1C262"/>
<evidence type="ECO:0000256" key="1">
    <source>
        <dbReference type="ARBA" id="ARBA00004123"/>
    </source>
</evidence>
<evidence type="ECO:0000256" key="4">
    <source>
        <dbReference type="ARBA" id="ARBA00022884"/>
    </source>
</evidence>
<comment type="subcellular location">
    <subcellularLocation>
        <location evidence="1">Nucleus</location>
    </subcellularLocation>
</comment>
<dbReference type="Proteomes" id="UP000494165">
    <property type="component" value="Unassembled WGS sequence"/>
</dbReference>
<dbReference type="CDD" id="cd09031">
    <property type="entry name" value="KH-I_NOVA_rpt3"/>
    <property type="match status" value="1"/>
</dbReference>
<dbReference type="InterPro" id="IPR047276">
    <property type="entry name" value="KH-I_NOVA_rpt2"/>
</dbReference>
<dbReference type="PANTHER" id="PTHR10288">
    <property type="entry name" value="KH DOMAIN CONTAINING RNA BINDING PROTEIN"/>
    <property type="match status" value="1"/>
</dbReference>
<evidence type="ECO:0000256" key="5">
    <source>
        <dbReference type="ARBA" id="ARBA00023187"/>
    </source>
</evidence>
<feature type="domain" description="K Homology" evidence="9">
    <location>
        <begin position="445"/>
        <end position="516"/>
    </location>
</feature>
<evidence type="ECO:0000313" key="10">
    <source>
        <dbReference type="EMBL" id="CAB3364978.1"/>
    </source>
</evidence>
<evidence type="ECO:0000256" key="8">
    <source>
        <dbReference type="SAM" id="MobiDB-lite"/>
    </source>
</evidence>
<feature type="region of interest" description="Disordered" evidence="8">
    <location>
        <begin position="1"/>
        <end position="39"/>
    </location>
</feature>
<dbReference type="InterPro" id="IPR004087">
    <property type="entry name" value="KH_dom"/>
</dbReference>
<dbReference type="InterPro" id="IPR036612">
    <property type="entry name" value="KH_dom_type_1_sf"/>
</dbReference>
<dbReference type="InterPro" id="IPR047274">
    <property type="entry name" value="KH-I_NOVA_rpt3"/>
</dbReference>
<dbReference type="OrthoDB" id="441329at2759"/>
<dbReference type="EMBL" id="CADEPI010000018">
    <property type="protein sequence ID" value="CAB3364978.1"/>
    <property type="molecule type" value="Genomic_DNA"/>
</dbReference>
<evidence type="ECO:0000313" key="11">
    <source>
        <dbReference type="Proteomes" id="UP000494165"/>
    </source>
</evidence>
<dbReference type="GO" id="GO:0008380">
    <property type="term" value="P:RNA splicing"/>
    <property type="evidence" value="ECO:0007669"/>
    <property type="project" value="UniProtKB-KW"/>
</dbReference>
<dbReference type="InterPro" id="IPR047275">
    <property type="entry name" value="KH-I_NOVA_rpt1"/>
</dbReference>
<dbReference type="CDD" id="cd22436">
    <property type="entry name" value="KH-I_NOVA_rpt2"/>
    <property type="match status" value="1"/>
</dbReference>
<keyword evidence="2" id="KW-0507">mRNA processing</keyword>
<reference evidence="10 11" key="1">
    <citation type="submission" date="2020-04" db="EMBL/GenBank/DDBJ databases">
        <authorList>
            <person name="Alioto T."/>
            <person name="Alioto T."/>
            <person name="Gomez Garrido J."/>
        </authorList>
    </citation>
    <scope>NUCLEOTIDE SEQUENCE [LARGE SCALE GENOMIC DNA]</scope>
</reference>
<name>A0A8S1C262_9INSE</name>
<dbReference type="GO" id="GO:0005634">
    <property type="term" value="C:nucleus"/>
    <property type="evidence" value="ECO:0007669"/>
    <property type="project" value="UniProtKB-SubCell"/>
</dbReference>
<sequence length="532" mass="54947">MAADSGMETCPSPEMPDSRKRPLDSETENGTTKRSHYGGGTEGTFHFKVLVPSIAAGAIIGKGGETIAHLQKDAGARVKMSKANDFYPGTSERVCLISEKPDPNAKPAIDFDNKTAAEREKQVKILVPNSTAGMVIGKGGNFIKQIKEESGSYVQISQKAKDQSLQERCITVIGDIESNKVACSLILQKVVEDPQSGSCLNVSYADVTGPVANFNPTGSPYANVATSGQPTMHNSATFSSTCSLNSAITSVNAMSGIVSHTGSNPLNGGPSLNLSLNLNAPAAASNPSLTAQLLEHIKVTLRTSGYSDQATMEITSAMSTLATYGILGMGLGLAGPSGLAAAAPQATAFLPPGVTPMEAAPSQQANGVGNNGVFGPIGTIGAGLGKMSPTQQRADNFGQLAAAAAAAEGQTFDPFRHQPSPTSMGSPINATLSLNNNSFGLGTQQAINAMCKSPTPGAILGPGGRSLVEIQHLSGANIQISKKGTFAPGTRNRIVSISGIPNAIATAQYLIEQRINEEETKRARNNVLGVLQ</sequence>
<organism evidence="10 11">
    <name type="scientific">Cloeon dipterum</name>
    <dbReference type="NCBI Taxonomy" id="197152"/>
    <lineage>
        <taxon>Eukaryota</taxon>
        <taxon>Metazoa</taxon>
        <taxon>Ecdysozoa</taxon>
        <taxon>Arthropoda</taxon>
        <taxon>Hexapoda</taxon>
        <taxon>Insecta</taxon>
        <taxon>Pterygota</taxon>
        <taxon>Palaeoptera</taxon>
        <taxon>Ephemeroptera</taxon>
        <taxon>Pisciforma</taxon>
        <taxon>Baetidae</taxon>
        <taxon>Cloeon</taxon>
    </lineage>
</organism>
<evidence type="ECO:0000259" key="9">
    <source>
        <dbReference type="SMART" id="SM00322"/>
    </source>
</evidence>
<proteinExistence type="predicted"/>
<dbReference type="Gene3D" id="3.30.1370.10">
    <property type="entry name" value="K Homology domain, type 1"/>
    <property type="match status" value="3"/>
</dbReference>
<feature type="domain" description="K Homology" evidence="9">
    <location>
        <begin position="43"/>
        <end position="116"/>
    </location>
</feature>
<evidence type="ECO:0000256" key="2">
    <source>
        <dbReference type="ARBA" id="ARBA00022664"/>
    </source>
</evidence>